<reference evidence="1" key="1">
    <citation type="journal article" date="2013" name="Genetics">
        <title>The draft genome and transcriptome of Panagrellus redivivus are shaped by the harsh demands of a free-living lifestyle.</title>
        <authorList>
            <person name="Srinivasan J."/>
            <person name="Dillman A.R."/>
            <person name="Macchietto M.G."/>
            <person name="Heikkinen L."/>
            <person name="Lakso M."/>
            <person name="Fracchia K.M."/>
            <person name="Antoshechkin I."/>
            <person name="Mortazavi A."/>
            <person name="Wong G."/>
            <person name="Sternberg P.W."/>
        </authorList>
    </citation>
    <scope>NUCLEOTIDE SEQUENCE [LARGE SCALE GENOMIC DNA]</scope>
    <source>
        <strain evidence="1">MT8872</strain>
    </source>
</reference>
<dbReference type="WBParaSite" id="Pan_g3552.t1">
    <property type="protein sequence ID" value="Pan_g3552.t1"/>
    <property type="gene ID" value="Pan_g3552"/>
</dbReference>
<organism evidence="1 2">
    <name type="scientific">Panagrellus redivivus</name>
    <name type="common">Microworm</name>
    <dbReference type="NCBI Taxonomy" id="6233"/>
    <lineage>
        <taxon>Eukaryota</taxon>
        <taxon>Metazoa</taxon>
        <taxon>Ecdysozoa</taxon>
        <taxon>Nematoda</taxon>
        <taxon>Chromadorea</taxon>
        <taxon>Rhabditida</taxon>
        <taxon>Tylenchina</taxon>
        <taxon>Panagrolaimomorpha</taxon>
        <taxon>Panagrolaimoidea</taxon>
        <taxon>Panagrolaimidae</taxon>
        <taxon>Panagrellus</taxon>
    </lineage>
</organism>
<protein>
    <submittedName>
        <fullName evidence="2">Ubiquitin-like protein ATG12</fullName>
    </submittedName>
</protein>
<dbReference type="AlphaFoldDB" id="A0A7E4VV39"/>
<evidence type="ECO:0000313" key="2">
    <source>
        <dbReference type="WBParaSite" id="Pan_g3552.t1"/>
    </source>
</evidence>
<name>A0A7E4VV39_PANRE</name>
<reference evidence="2" key="2">
    <citation type="submission" date="2020-10" db="UniProtKB">
        <authorList>
            <consortium name="WormBaseParasite"/>
        </authorList>
    </citation>
    <scope>IDENTIFICATION</scope>
</reference>
<proteinExistence type="predicted"/>
<accession>A0A7E4VV39</accession>
<dbReference type="Proteomes" id="UP000492821">
    <property type="component" value="Unassembled WGS sequence"/>
</dbReference>
<sequence>MLFYSVRTARQVLLKSCVRLTVLVAVRTLEDGGCNRGKIMDKQFQKLFDDFKVEAKIMKLLWAGYPDDTPQDTDNKFSATLLDLVQLAVRGKKFKQMYLFARDPVYFEALTGKSL</sequence>
<evidence type="ECO:0000313" key="1">
    <source>
        <dbReference type="Proteomes" id="UP000492821"/>
    </source>
</evidence>
<keyword evidence="1" id="KW-1185">Reference proteome</keyword>